<evidence type="ECO:0000256" key="2">
    <source>
        <dbReference type="ARBA" id="ARBA00008133"/>
    </source>
</evidence>
<dbReference type="GO" id="GO:0004852">
    <property type="term" value="F:uroporphyrinogen-III synthase activity"/>
    <property type="evidence" value="ECO:0007669"/>
    <property type="project" value="UniProtKB-UniRule"/>
</dbReference>
<dbReference type="AlphaFoldDB" id="A0A1H4K1G8"/>
<protein>
    <recommendedName>
        <fullName evidence="7 9">Uroporphyrinogen-III synthase</fullName>
        <ecNumber evidence="3 9">4.2.1.75</ecNumber>
    </recommendedName>
</protein>
<evidence type="ECO:0000259" key="10">
    <source>
        <dbReference type="Pfam" id="PF02602"/>
    </source>
</evidence>
<dbReference type="Gene3D" id="3.40.50.10090">
    <property type="match status" value="2"/>
</dbReference>
<evidence type="ECO:0000256" key="5">
    <source>
        <dbReference type="ARBA" id="ARBA00023244"/>
    </source>
</evidence>
<dbReference type="CDD" id="cd06578">
    <property type="entry name" value="HemD"/>
    <property type="match status" value="1"/>
</dbReference>
<evidence type="ECO:0000313" key="11">
    <source>
        <dbReference type="EMBL" id="SEB51928.1"/>
    </source>
</evidence>
<dbReference type="EMBL" id="FNSL01000001">
    <property type="protein sequence ID" value="SEB51928.1"/>
    <property type="molecule type" value="Genomic_DNA"/>
</dbReference>
<gene>
    <name evidence="11" type="ORF">SAMN05216452_1853</name>
</gene>
<dbReference type="PANTHER" id="PTHR38042:SF1">
    <property type="entry name" value="UROPORPHYRINOGEN-III SYNTHASE, CHLOROPLASTIC"/>
    <property type="match status" value="1"/>
</dbReference>
<name>A0A1H4K1G8_9HYPH</name>
<dbReference type="InterPro" id="IPR036108">
    <property type="entry name" value="4pyrrol_syn_uPrphyn_synt_sf"/>
</dbReference>
<keyword evidence="4 9" id="KW-0456">Lyase</keyword>
<dbReference type="GO" id="GO:0006782">
    <property type="term" value="P:protoporphyrinogen IX biosynthetic process"/>
    <property type="evidence" value="ECO:0007669"/>
    <property type="project" value="UniProtKB-UniRule"/>
</dbReference>
<evidence type="ECO:0000256" key="6">
    <source>
        <dbReference type="ARBA" id="ARBA00037589"/>
    </source>
</evidence>
<keyword evidence="5 9" id="KW-0627">Porphyrin biosynthesis</keyword>
<dbReference type="SUPFAM" id="SSF69618">
    <property type="entry name" value="HemD-like"/>
    <property type="match status" value="1"/>
</dbReference>
<organism evidence="11 12">
    <name type="scientific">Nitratireductor aquibiodomus</name>
    <dbReference type="NCBI Taxonomy" id="204799"/>
    <lineage>
        <taxon>Bacteria</taxon>
        <taxon>Pseudomonadati</taxon>
        <taxon>Pseudomonadota</taxon>
        <taxon>Alphaproteobacteria</taxon>
        <taxon>Hyphomicrobiales</taxon>
        <taxon>Phyllobacteriaceae</taxon>
        <taxon>Nitratireductor</taxon>
    </lineage>
</organism>
<comment type="function">
    <text evidence="6 9">Catalyzes cyclization of the linear tetrapyrrole, hydroxymethylbilane, to the macrocyclic uroporphyrinogen III.</text>
</comment>
<comment type="catalytic activity">
    <reaction evidence="8 9">
        <text>hydroxymethylbilane = uroporphyrinogen III + H2O</text>
        <dbReference type="Rhea" id="RHEA:18965"/>
        <dbReference type="ChEBI" id="CHEBI:15377"/>
        <dbReference type="ChEBI" id="CHEBI:57308"/>
        <dbReference type="ChEBI" id="CHEBI:57845"/>
        <dbReference type="EC" id="4.2.1.75"/>
    </reaction>
</comment>
<dbReference type="InterPro" id="IPR039793">
    <property type="entry name" value="UROS/Hem4"/>
</dbReference>
<dbReference type="GO" id="GO:0006780">
    <property type="term" value="P:uroporphyrinogen III biosynthetic process"/>
    <property type="evidence" value="ECO:0007669"/>
    <property type="project" value="UniProtKB-UniRule"/>
</dbReference>
<evidence type="ECO:0000256" key="1">
    <source>
        <dbReference type="ARBA" id="ARBA00004772"/>
    </source>
</evidence>
<evidence type="ECO:0000256" key="3">
    <source>
        <dbReference type="ARBA" id="ARBA00013109"/>
    </source>
</evidence>
<dbReference type="Proteomes" id="UP000199064">
    <property type="component" value="Unassembled WGS sequence"/>
</dbReference>
<dbReference type="InterPro" id="IPR003754">
    <property type="entry name" value="4pyrrol_synth_uPrphyn_synth"/>
</dbReference>
<reference evidence="12" key="1">
    <citation type="submission" date="2016-10" db="EMBL/GenBank/DDBJ databases">
        <authorList>
            <person name="Varghese N."/>
            <person name="Submissions S."/>
        </authorList>
    </citation>
    <scope>NUCLEOTIDE SEQUENCE [LARGE SCALE GENOMIC DNA]</scope>
    <source>
        <strain evidence="12">ES.061</strain>
    </source>
</reference>
<dbReference type="EC" id="4.2.1.75" evidence="3 9"/>
<proteinExistence type="inferred from homology"/>
<dbReference type="Pfam" id="PF02602">
    <property type="entry name" value="HEM4"/>
    <property type="match status" value="1"/>
</dbReference>
<dbReference type="RefSeq" id="WP_177175059.1">
    <property type="nucleotide sequence ID" value="NZ_FNSL01000001.1"/>
</dbReference>
<comment type="similarity">
    <text evidence="2 9">Belongs to the uroporphyrinogen-III synthase family.</text>
</comment>
<keyword evidence="12" id="KW-1185">Reference proteome</keyword>
<comment type="pathway">
    <text evidence="1 9">Porphyrin-containing compound metabolism; protoporphyrin-IX biosynthesis; coproporphyrinogen-III from 5-aminolevulinate: step 3/4.</text>
</comment>
<feature type="domain" description="Tetrapyrrole biosynthesis uroporphyrinogen III synthase" evidence="10">
    <location>
        <begin position="15"/>
        <end position="230"/>
    </location>
</feature>
<evidence type="ECO:0000256" key="9">
    <source>
        <dbReference type="RuleBase" id="RU366031"/>
    </source>
</evidence>
<sequence>MRRVLVTRPEPGASETAARLVEMGFEPLVLPLTETVPLHPALSTGSVDAVAVTSPNAIRHAPQSIFDALRGKPVFAVGRRTGDAARAAGLNVVDDEAGDAERLATRIDAAFTAPAHATVLCGRVRRDVLETRLLEAGHRPRLIEIYDTLPLTPTDDEVQACLGDHPVDHVLVYSANGAVRLSSLLERPVLQHCLHGACFYCLSSRIAGALRVEAGLEVAVADFPSEDSLLALLPALRG</sequence>
<evidence type="ECO:0000256" key="4">
    <source>
        <dbReference type="ARBA" id="ARBA00023239"/>
    </source>
</evidence>
<evidence type="ECO:0000313" key="12">
    <source>
        <dbReference type="Proteomes" id="UP000199064"/>
    </source>
</evidence>
<dbReference type="PANTHER" id="PTHR38042">
    <property type="entry name" value="UROPORPHYRINOGEN-III SYNTHASE, CHLOROPLASTIC"/>
    <property type="match status" value="1"/>
</dbReference>
<accession>A0A1H4K1G8</accession>
<evidence type="ECO:0000256" key="8">
    <source>
        <dbReference type="ARBA" id="ARBA00048617"/>
    </source>
</evidence>
<evidence type="ECO:0000256" key="7">
    <source>
        <dbReference type="ARBA" id="ARBA00040167"/>
    </source>
</evidence>